<comment type="similarity">
    <text evidence="1">Belongs to the glycosyl hydrolase 20 family.</text>
</comment>
<reference evidence="6 7" key="1">
    <citation type="submission" date="2024-06" db="EMBL/GenBank/DDBJ databases">
        <title>Chitinophaga defluvii sp. nov., isolated from municipal sewage.</title>
        <authorList>
            <person name="Zhang L."/>
        </authorList>
    </citation>
    <scope>NUCLEOTIDE SEQUENCE [LARGE SCALE GENOMIC DNA]</scope>
    <source>
        <strain evidence="6 7">H8</strain>
    </source>
</reference>
<sequence>MKSRIVEALFCWLGVLLIMPIQAFSSLPGDSPGKDAAIFRKQFRLFPFPQKVAFTGGAGLACDGLERVFLKGIVQLPVLRAPLSTLPMAEGSGKGVLTLQINDDPLLPPSEEGYILKITAGQVLIIAKSEVGIFYGCQTLLQMLEDASDQSLVIPACVITDFPEIAYRAVHLDLKYHLDNLDYYYRMMDRLAAIKINAVILEFEDKLRYRSAKVIGAENSISIDEFAALSRYARDRHIEISPLVQGLGHAAFILKHDEYAGLRDDPRKDWVFDPMATGTYALQFKLYDDAIAATPNGKYLHVGGDEVYNLGQSAASRNSGMSTFQLQMYWLNKVCAYAREHNRIPVFWDDMIFSLSGIYMSMHDTHTPADSINLIWEKNAPKIAEYLHLFPKDCIYMRWHYTYPRLQGNQNAVTWLKSHHLKVMGASAVQEMSPMIPRNQSLFNPIKDFSWVAVKHGLEGMLATAWDDSSPHFETFWRGIYDYALLSWKYSDIQAKEAHAIFRHRFYGPALSNERYEFQDSLELAFNFWDTAFVKNSGRITVPKKIDLIELPGSELSADAWRTVYKDRVDLARREIKRYEGTRVVIENSIRSARRNQYALRLFHRMNELQIYNAKLLGLLDDYASEDTSEGMKKVALKIRALECSFADLRREYEMVFSETRFLERPPEYIMDDNYDTMIANATQTSSDWMYLFELKMNMKIQTWLKTMRNI</sequence>
<dbReference type="PRINTS" id="PR00738">
    <property type="entry name" value="GLHYDRLASE20"/>
</dbReference>
<dbReference type="EMBL" id="JBEXAC010000002">
    <property type="protein sequence ID" value="MET7000313.1"/>
    <property type="molecule type" value="Genomic_DNA"/>
</dbReference>
<dbReference type="InterPro" id="IPR017853">
    <property type="entry name" value="GH"/>
</dbReference>
<keyword evidence="3" id="KW-0326">Glycosidase</keyword>
<feature type="domain" description="Beta-hexosaminidase bacterial type N-terminal" evidence="5">
    <location>
        <begin position="78"/>
        <end position="161"/>
    </location>
</feature>
<dbReference type="SUPFAM" id="SSF51445">
    <property type="entry name" value="(Trans)glycosidases"/>
    <property type="match status" value="1"/>
</dbReference>
<organism evidence="6 7">
    <name type="scientific">Chitinophaga defluvii</name>
    <dbReference type="NCBI Taxonomy" id="3163343"/>
    <lineage>
        <taxon>Bacteria</taxon>
        <taxon>Pseudomonadati</taxon>
        <taxon>Bacteroidota</taxon>
        <taxon>Chitinophagia</taxon>
        <taxon>Chitinophagales</taxon>
        <taxon>Chitinophagaceae</taxon>
        <taxon>Chitinophaga</taxon>
    </lineage>
</organism>
<dbReference type="InterPro" id="IPR025705">
    <property type="entry name" value="Beta_hexosaminidase_sua/sub"/>
</dbReference>
<name>A0ABV2TBC1_9BACT</name>
<feature type="domain" description="Glycoside hydrolase family 20 catalytic" evidence="4">
    <location>
        <begin position="166"/>
        <end position="386"/>
    </location>
</feature>
<dbReference type="Gene3D" id="3.20.20.80">
    <property type="entry name" value="Glycosidases"/>
    <property type="match status" value="1"/>
</dbReference>
<evidence type="ECO:0000259" key="4">
    <source>
        <dbReference type="Pfam" id="PF00728"/>
    </source>
</evidence>
<dbReference type="RefSeq" id="WP_354662873.1">
    <property type="nucleotide sequence ID" value="NZ_JBEXAC010000002.1"/>
</dbReference>
<dbReference type="PANTHER" id="PTHR21040:SF8">
    <property type="entry name" value="BCDNA.GH04120"/>
    <property type="match status" value="1"/>
</dbReference>
<dbReference type="InterPro" id="IPR015883">
    <property type="entry name" value="Glyco_hydro_20_cat"/>
</dbReference>
<evidence type="ECO:0000259" key="5">
    <source>
        <dbReference type="Pfam" id="PF02838"/>
    </source>
</evidence>
<dbReference type="InterPro" id="IPR015882">
    <property type="entry name" value="HEX_bac_N"/>
</dbReference>
<dbReference type="InterPro" id="IPR029018">
    <property type="entry name" value="Hex-like_dom2"/>
</dbReference>
<keyword evidence="2" id="KW-0378">Hydrolase</keyword>
<comment type="caution">
    <text evidence="6">The sequence shown here is derived from an EMBL/GenBank/DDBJ whole genome shotgun (WGS) entry which is preliminary data.</text>
</comment>
<dbReference type="Pfam" id="PF00728">
    <property type="entry name" value="Glyco_hydro_20"/>
    <property type="match status" value="1"/>
</dbReference>
<keyword evidence="7" id="KW-1185">Reference proteome</keyword>
<dbReference type="InterPro" id="IPR038901">
    <property type="entry name" value="HEXDC-like"/>
</dbReference>
<dbReference type="Proteomes" id="UP001549749">
    <property type="component" value="Unassembled WGS sequence"/>
</dbReference>
<evidence type="ECO:0000313" key="7">
    <source>
        <dbReference type="Proteomes" id="UP001549749"/>
    </source>
</evidence>
<dbReference type="Gene3D" id="3.30.379.10">
    <property type="entry name" value="Chitobiase/beta-hexosaminidase domain 2-like"/>
    <property type="match status" value="1"/>
</dbReference>
<dbReference type="PANTHER" id="PTHR21040">
    <property type="entry name" value="BCDNA.GH04120"/>
    <property type="match status" value="1"/>
</dbReference>
<evidence type="ECO:0000256" key="1">
    <source>
        <dbReference type="ARBA" id="ARBA00006285"/>
    </source>
</evidence>
<proteinExistence type="inferred from homology"/>
<protein>
    <submittedName>
        <fullName evidence="6">Family 20 glycosylhydrolase</fullName>
    </submittedName>
</protein>
<dbReference type="SUPFAM" id="SSF55545">
    <property type="entry name" value="beta-N-acetylhexosaminidase-like domain"/>
    <property type="match status" value="1"/>
</dbReference>
<accession>A0ABV2TBC1</accession>
<gene>
    <name evidence="6" type="ORF">ABR189_23175</name>
</gene>
<dbReference type="Pfam" id="PF02838">
    <property type="entry name" value="Glyco_hydro_20b"/>
    <property type="match status" value="1"/>
</dbReference>
<evidence type="ECO:0000256" key="2">
    <source>
        <dbReference type="ARBA" id="ARBA00022801"/>
    </source>
</evidence>
<evidence type="ECO:0000313" key="6">
    <source>
        <dbReference type="EMBL" id="MET7000313.1"/>
    </source>
</evidence>
<evidence type="ECO:0000256" key="3">
    <source>
        <dbReference type="ARBA" id="ARBA00023295"/>
    </source>
</evidence>